<dbReference type="GO" id="GO:0003677">
    <property type="term" value="F:DNA binding"/>
    <property type="evidence" value="ECO:0007669"/>
    <property type="project" value="InterPro"/>
</dbReference>
<dbReference type="InterPro" id="IPR036431">
    <property type="entry name" value="ARID_dom_sf"/>
</dbReference>
<dbReference type="SUPFAM" id="SSF46774">
    <property type="entry name" value="ARID-like"/>
    <property type="match status" value="1"/>
</dbReference>
<dbReference type="CDD" id="cd16100">
    <property type="entry name" value="ARID"/>
    <property type="match status" value="1"/>
</dbReference>
<keyword evidence="3" id="KW-1185">Reference proteome</keyword>
<name>A0AB40CJ36_DIOCR</name>
<dbReference type="InterPro" id="IPR001606">
    <property type="entry name" value="ARID_dom"/>
</dbReference>
<evidence type="ECO:0000313" key="4">
    <source>
        <dbReference type="RefSeq" id="XP_039139419.1"/>
    </source>
</evidence>
<dbReference type="Proteomes" id="UP001515500">
    <property type="component" value="Chromosome 2"/>
</dbReference>
<feature type="domain" description="ARID" evidence="2">
    <location>
        <begin position="39"/>
        <end position="132"/>
    </location>
</feature>
<evidence type="ECO:0000313" key="3">
    <source>
        <dbReference type="Proteomes" id="UP001515500"/>
    </source>
</evidence>
<dbReference type="RefSeq" id="XP_039139419.1">
    <property type="nucleotide sequence ID" value="XM_039283485.1"/>
</dbReference>
<feature type="compositionally biased region" description="Polar residues" evidence="1">
    <location>
        <begin position="371"/>
        <end position="381"/>
    </location>
</feature>
<dbReference type="PANTHER" id="PTHR46410">
    <property type="entry name" value="AT-RICH INTERACTIVE DOMAIN-CONTAINING PROTEIN 2"/>
    <property type="match status" value="1"/>
</dbReference>
<evidence type="ECO:0000256" key="1">
    <source>
        <dbReference type="SAM" id="MobiDB-lite"/>
    </source>
</evidence>
<evidence type="ECO:0000259" key="2">
    <source>
        <dbReference type="PROSITE" id="PS51011"/>
    </source>
</evidence>
<feature type="region of interest" description="Disordered" evidence="1">
    <location>
        <begin position="191"/>
        <end position="247"/>
    </location>
</feature>
<feature type="compositionally biased region" description="Basic and acidic residues" evidence="1">
    <location>
        <begin position="359"/>
        <end position="368"/>
    </location>
</feature>
<organism evidence="3 4">
    <name type="scientific">Dioscorea cayennensis subsp. rotundata</name>
    <name type="common">White Guinea yam</name>
    <name type="synonym">Dioscorea rotundata</name>
    <dbReference type="NCBI Taxonomy" id="55577"/>
    <lineage>
        <taxon>Eukaryota</taxon>
        <taxon>Viridiplantae</taxon>
        <taxon>Streptophyta</taxon>
        <taxon>Embryophyta</taxon>
        <taxon>Tracheophyta</taxon>
        <taxon>Spermatophyta</taxon>
        <taxon>Magnoliopsida</taxon>
        <taxon>Liliopsida</taxon>
        <taxon>Dioscoreales</taxon>
        <taxon>Dioscoreaceae</taxon>
        <taxon>Dioscorea</taxon>
    </lineage>
</organism>
<dbReference type="AlphaFoldDB" id="A0AB40CJ36"/>
<dbReference type="PANTHER" id="PTHR46410:SF1">
    <property type="entry name" value="AT-RICH INTERACTIVE DOMAIN-CONTAINING PROTEIN 1"/>
    <property type="match status" value="1"/>
</dbReference>
<dbReference type="GeneID" id="120276784"/>
<dbReference type="Gene3D" id="1.10.150.60">
    <property type="entry name" value="ARID DNA-binding domain"/>
    <property type="match status" value="1"/>
</dbReference>
<gene>
    <name evidence="4" type="primary">LOC120276784</name>
</gene>
<reference evidence="4" key="1">
    <citation type="submission" date="2025-08" db="UniProtKB">
        <authorList>
            <consortium name="RefSeq"/>
        </authorList>
    </citation>
    <scope>IDENTIFICATION</scope>
</reference>
<accession>A0AB40CJ36</accession>
<protein>
    <submittedName>
        <fullName evidence="4">LOW QUALITY PROTEIN: AT-rich interactive domain-containing protein 2-like</fullName>
    </submittedName>
</protein>
<dbReference type="Pfam" id="PF01388">
    <property type="entry name" value="ARID"/>
    <property type="match status" value="1"/>
</dbReference>
<feature type="compositionally biased region" description="Basic and acidic residues" evidence="1">
    <location>
        <begin position="193"/>
        <end position="206"/>
    </location>
</feature>
<proteinExistence type="predicted"/>
<feature type="region of interest" description="Disordered" evidence="1">
    <location>
        <begin position="322"/>
        <end position="420"/>
    </location>
</feature>
<dbReference type="PROSITE" id="PS51011">
    <property type="entry name" value="ARID"/>
    <property type="match status" value="1"/>
</dbReference>
<sequence>MAGRTLPSLRQPILVVIGKLQTLGFCSDLNPSHVDPSHLDLGLLFDRILSIFLGEIHSVHGIRPLPVMLGDGRTVELFALYSAVTAKGGYGSVTARRCWGAVAEEIGMESSVASSLRLVYAKYLDAMGRWLTKVLNESSAREQKELMIGLEKEVNGLFLEVSDEKSKKKECESTPGSGSKRDQFLTPVRGSGRKLEFEDSLRKKGCDDDDDKDKDTKDDVNAVVSAKKEAKTATGRSSSLKRKREREDMEGMLNWVRSLAKKPHKISNGRTLSTGGKSNAFSLGEFFNQALHVRQLMFLKIPQNALSASHLQKGEKVHPSIYEDHTDANPQSNEQKRCSQRLRSLEKHHNSGSYSEPCVVHDDDKEKVSVASEQRNSSVSSDGPELFSTDPGLSVPIGSSSQASLPHLSERSPSTASDADELKWLGTRIWPPEKKEKRQSYQKCPIGKGREETCHCDCPGSVMCVRFHVAEKRLKMKRELGAAFHAWRFNQMGEEVSLTWTEEDERQFKSIARFDPSLPDKCFWDQLYSSFPFKKRHDLVSYYFNVFILRRRSYQNRMTPNDIDSDDDEEEFGFLSKFLGQELVKAVEPKSTFCALNTQCMDLDGSSDAT</sequence>
<dbReference type="SMART" id="SM00501">
    <property type="entry name" value="BRIGHT"/>
    <property type="match status" value="1"/>
</dbReference>
<feature type="compositionally biased region" description="Basic and acidic residues" evidence="1">
    <location>
        <begin position="213"/>
        <end position="231"/>
    </location>
</feature>
<dbReference type="SMART" id="SM01014">
    <property type="entry name" value="ARID"/>
    <property type="match status" value="1"/>
</dbReference>